<dbReference type="GO" id="GO:0004458">
    <property type="term" value="F:D-lactate dehydrogenase (cytochrome) activity"/>
    <property type="evidence" value="ECO:0007669"/>
    <property type="project" value="TreeGrafter"/>
</dbReference>
<dbReference type="GO" id="GO:0005739">
    <property type="term" value="C:mitochondrion"/>
    <property type="evidence" value="ECO:0007669"/>
    <property type="project" value="TreeGrafter"/>
</dbReference>
<dbReference type="EMBL" id="CENE01000030">
    <property type="protein sequence ID" value="CEQ42622.1"/>
    <property type="molecule type" value="Genomic_DNA"/>
</dbReference>
<evidence type="ECO:0000256" key="2">
    <source>
        <dbReference type="ARBA" id="ARBA00022630"/>
    </source>
</evidence>
<evidence type="ECO:0000256" key="1">
    <source>
        <dbReference type="ARBA" id="ARBA00001974"/>
    </source>
</evidence>
<evidence type="ECO:0000259" key="5">
    <source>
        <dbReference type="PROSITE" id="PS51387"/>
    </source>
</evidence>
<dbReference type="InterPro" id="IPR016169">
    <property type="entry name" value="FAD-bd_PCMH_sub2"/>
</dbReference>
<keyword evidence="7" id="KW-1185">Reference proteome</keyword>
<evidence type="ECO:0000256" key="4">
    <source>
        <dbReference type="ARBA" id="ARBA00023002"/>
    </source>
</evidence>
<dbReference type="InterPro" id="IPR016164">
    <property type="entry name" value="FAD-linked_Oxase-like_C"/>
</dbReference>
<dbReference type="Proteomes" id="UP000243876">
    <property type="component" value="Unassembled WGS sequence"/>
</dbReference>
<dbReference type="Pfam" id="PF02913">
    <property type="entry name" value="FAD-oxidase_C"/>
    <property type="match status" value="1"/>
</dbReference>
<dbReference type="InterPro" id="IPR036318">
    <property type="entry name" value="FAD-bd_PCMH-like_sf"/>
</dbReference>
<dbReference type="InterPro" id="IPR016166">
    <property type="entry name" value="FAD-bd_PCMH"/>
</dbReference>
<dbReference type="PROSITE" id="PS51387">
    <property type="entry name" value="FAD_PCMH"/>
    <property type="match status" value="1"/>
</dbReference>
<dbReference type="PANTHER" id="PTHR11748">
    <property type="entry name" value="D-LACTATE DEHYDROGENASE"/>
    <property type="match status" value="1"/>
</dbReference>
<dbReference type="GO" id="GO:1903457">
    <property type="term" value="P:lactate catabolic process"/>
    <property type="evidence" value="ECO:0007669"/>
    <property type="project" value="TreeGrafter"/>
</dbReference>
<dbReference type="SUPFAM" id="SSF56176">
    <property type="entry name" value="FAD-binding/transporter-associated domain-like"/>
    <property type="match status" value="1"/>
</dbReference>
<dbReference type="AlphaFoldDB" id="A0A0D6ER69"/>
<accession>A0A0D6ER69</accession>
<dbReference type="InterPro" id="IPR016167">
    <property type="entry name" value="FAD-bd_PCMH_sub1"/>
</dbReference>
<organism evidence="6 7">
    <name type="scientific">Sporidiobolus salmonicolor</name>
    <name type="common">Yeast-like fungus</name>
    <name type="synonym">Sporobolomyces salmonicolor</name>
    <dbReference type="NCBI Taxonomy" id="5005"/>
    <lineage>
        <taxon>Eukaryota</taxon>
        <taxon>Fungi</taxon>
        <taxon>Dikarya</taxon>
        <taxon>Basidiomycota</taxon>
        <taxon>Pucciniomycotina</taxon>
        <taxon>Microbotryomycetes</taxon>
        <taxon>Sporidiobolales</taxon>
        <taxon>Sporidiobolaceae</taxon>
        <taxon>Sporobolomyces</taxon>
    </lineage>
</organism>
<dbReference type="OrthoDB" id="5332616at2759"/>
<keyword evidence="3" id="KW-0274">FAD</keyword>
<dbReference type="SUPFAM" id="SSF55103">
    <property type="entry name" value="FAD-linked oxidases, C-terminal domain"/>
    <property type="match status" value="1"/>
</dbReference>
<reference evidence="7" key="1">
    <citation type="submission" date="2015-02" db="EMBL/GenBank/DDBJ databases">
        <authorList>
            <person name="Gon?alves P."/>
        </authorList>
    </citation>
    <scope>NUCLEOTIDE SEQUENCE [LARGE SCALE GENOMIC DNA]</scope>
</reference>
<name>A0A0D6ER69_SPOSA</name>
<evidence type="ECO:0000313" key="6">
    <source>
        <dbReference type="EMBL" id="CEQ42622.1"/>
    </source>
</evidence>
<evidence type="ECO:0000313" key="7">
    <source>
        <dbReference type="Proteomes" id="UP000243876"/>
    </source>
</evidence>
<keyword evidence="2" id="KW-0285">Flavoprotein</keyword>
<evidence type="ECO:0000256" key="3">
    <source>
        <dbReference type="ARBA" id="ARBA00022827"/>
    </source>
</evidence>
<keyword evidence="4" id="KW-0560">Oxidoreductase</keyword>
<dbReference type="GO" id="GO:0071949">
    <property type="term" value="F:FAD binding"/>
    <property type="evidence" value="ECO:0007669"/>
    <property type="project" value="InterPro"/>
</dbReference>
<feature type="domain" description="FAD-binding PCMH-type" evidence="5">
    <location>
        <begin position="99"/>
        <end position="271"/>
    </location>
</feature>
<comment type="cofactor">
    <cofactor evidence="1">
        <name>FAD</name>
        <dbReference type="ChEBI" id="CHEBI:57692"/>
    </cofactor>
</comment>
<dbReference type="InterPro" id="IPR004113">
    <property type="entry name" value="FAD-bd_oxidored_4_C"/>
</dbReference>
<gene>
    <name evidence="6" type="primary">SPOSA6832_04446</name>
</gene>
<dbReference type="InterPro" id="IPR006094">
    <property type="entry name" value="Oxid_FAD_bind_N"/>
</dbReference>
<protein>
    <submittedName>
        <fullName evidence="6">SPOSA6832_04446-mRNA-1:cds</fullName>
    </submittedName>
</protein>
<dbReference type="InterPro" id="IPR016170">
    <property type="entry name" value="Cytok_DH_C_sf"/>
</dbReference>
<dbReference type="GO" id="GO:0008720">
    <property type="term" value="F:D-lactate dehydrogenase (NAD+) activity"/>
    <property type="evidence" value="ECO:0007669"/>
    <property type="project" value="TreeGrafter"/>
</dbReference>
<dbReference type="Gene3D" id="3.40.462.10">
    <property type="entry name" value="FAD-linked oxidases, C-terminal domain"/>
    <property type="match status" value="1"/>
</dbReference>
<dbReference type="Gene3D" id="3.30.465.10">
    <property type="match status" value="2"/>
</dbReference>
<dbReference type="PANTHER" id="PTHR11748:SF114">
    <property type="entry name" value="ARYL-ALCOHOL OXIDASE VANILLYL-ALCOHOL OXIDASE (AFU_ORTHOLOGUE AFUA_3G09500)-RELATED"/>
    <property type="match status" value="1"/>
</dbReference>
<dbReference type="Pfam" id="PF01565">
    <property type="entry name" value="FAD_binding_4"/>
    <property type="match status" value="1"/>
</dbReference>
<dbReference type="Gene3D" id="3.30.43.10">
    <property type="entry name" value="Uridine Diphospho-n-acetylenolpyruvylglucosamine Reductase, domain 2"/>
    <property type="match status" value="1"/>
</dbReference>
<dbReference type="Gene3D" id="1.10.45.10">
    <property type="entry name" value="Vanillyl-alcohol Oxidase, Chain A, domain 4"/>
    <property type="match status" value="1"/>
</dbReference>
<dbReference type="InterPro" id="IPR016171">
    <property type="entry name" value="Vanillyl_alc_oxidase_C-sub2"/>
</dbReference>
<sequence>MLFSPFAMRLLSFPRFGSSLDPAIAIATDPMEGSEFRPNVGNVEVEKRVVTLPPDFSMETFTRAIEDLRGMIGHDFVVVSDGPLNSGNYYHPPMASDGYALLDKDYFVGSAVAYPGSTAEVQAIVKWANRWVFPLWPVSIGRNLGYGGSAPRVPGSLVIDLGKRMNKVLDIDEKAATCLLQPGVTYIELYEELKRRGLGDKLWIDVPDLGGGSVVGNTIDRASPNTAEWRSYSPMEKCCMYQYGFGPYLDGMFTQSNLGIVTRMGVFLMPNPGGILPFCITFKNKDDLSAAVDVLQPLMNARLLGNVPSLRVGLWDAAVYGSKDDFWPENGGRPVPDDIEAKILESEDLGHWVFYGALYGPPEITTPQWETVKSRFKGIKDVRFQLREDVPARSYLHDRAAVFAGVPTFRELAWHKWIPNAGELFFAPISGVSGDDAVKQSQIAKEICVSHGFDYLGTFYIGPREMHHIVTLLFDRSKPHERVNAEKCIRKLIAVFAEMGYGEYRSHIATADQIMGTYNWNDGAFLKLNEAIKDALDPNGILQPGRSGIWPKSYRGKGWELDGVNPPKQVRQEAGKL</sequence>
<proteinExistence type="predicted"/>